<reference evidence="1" key="1">
    <citation type="submission" date="2023-10" db="EMBL/GenBank/DDBJ databases">
        <authorList>
            <person name="Chen Y."/>
            <person name="Shah S."/>
            <person name="Dougan E. K."/>
            <person name="Thang M."/>
            <person name="Chan C."/>
        </authorList>
    </citation>
    <scope>NUCLEOTIDE SEQUENCE [LARGE SCALE GENOMIC DNA]</scope>
</reference>
<feature type="non-terminal residue" evidence="1">
    <location>
        <position position="1"/>
    </location>
</feature>
<dbReference type="Proteomes" id="UP001189429">
    <property type="component" value="Unassembled WGS sequence"/>
</dbReference>
<gene>
    <name evidence="1" type="ORF">PCOR1329_LOCUS74891</name>
</gene>
<accession>A0ABN9XA69</accession>
<evidence type="ECO:0000313" key="1">
    <source>
        <dbReference type="EMBL" id="CAK0896417.1"/>
    </source>
</evidence>
<comment type="caution">
    <text evidence="1">The sequence shown here is derived from an EMBL/GenBank/DDBJ whole genome shotgun (WGS) entry which is preliminary data.</text>
</comment>
<feature type="non-terminal residue" evidence="1">
    <location>
        <position position="336"/>
    </location>
</feature>
<keyword evidence="2" id="KW-1185">Reference proteome</keyword>
<sequence>VDCLASFWARGGALELRAHLLGADAVLWQAAKEKATFAARGRVLLTPRPPELCSVSLRQMREMYLAREDWFQALRQCRSTKEYGRPTMYDVREEIIEPLTRQSGLAFAELYPPQPAEVFAVHAWSQEFGDLLAALELHGRETCAGGDDWRERGCWVCAFAVSQHAVELGATLQRSAFYAAMSSSACTSAAVVIDGAHRFFSRSWCLLETACALKLGLTVDLCTSGGMLNRLSRSRLQKEREQVARLLLRADPQAASAAEEQDAAWIAAASEGAEVRRALRQLAGTAYGLGEVLAPLQDLVTRQPVSPLQSELLAPATVVGEFGGAGSSAELAGSAA</sequence>
<name>A0ABN9XA69_9DINO</name>
<dbReference type="EMBL" id="CAUYUJ010020183">
    <property type="protein sequence ID" value="CAK0896417.1"/>
    <property type="molecule type" value="Genomic_DNA"/>
</dbReference>
<proteinExistence type="predicted"/>
<protein>
    <submittedName>
        <fullName evidence="1">Uncharacterized protein</fullName>
    </submittedName>
</protein>
<organism evidence="1 2">
    <name type="scientific">Prorocentrum cordatum</name>
    <dbReference type="NCBI Taxonomy" id="2364126"/>
    <lineage>
        <taxon>Eukaryota</taxon>
        <taxon>Sar</taxon>
        <taxon>Alveolata</taxon>
        <taxon>Dinophyceae</taxon>
        <taxon>Prorocentrales</taxon>
        <taxon>Prorocentraceae</taxon>
        <taxon>Prorocentrum</taxon>
    </lineage>
</organism>
<evidence type="ECO:0000313" key="2">
    <source>
        <dbReference type="Proteomes" id="UP001189429"/>
    </source>
</evidence>